<evidence type="ECO:0000313" key="2">
    <source>
        <dbReference type="Proteomes" id="UP000663880"/>
    </source>
</evidence>
<dbReference type="EMBL" id="CAJOBZ010000045">
    <property type="protein sequence ID" value="CAF4911564.1"/>
    <property type="molecule type" value="Genomic_DNA"/>
</dbReference>
<dbReference type="Proteomes" id="UP000663880">
    <property type="component" value="Unassembled WGS sequence"/>
</dbReference>
<gene>
    <name evidence="1" type="ORF">PMACD_LOCUS12181</name>
</gene>
<sequence length="89" mass="10335">MDPQYLLKDEVEFELACRCYVQPGGFASALRLILKKMMFVEQSQEVSYEIKLPSGYIKNPNKDLDVCSDKLDTILRYISELNEKPDKQL</sequence>
<dbReference type="AlphaFoldDB" id="A0A821VQU7"/>
<reference evidence="1" key="1">
    <citation type="submission" date="2021-02" db="EMBL/GenBank/DDBJ databases">
        <authorList>
            <person name="Steward A R."/>
        </authorList>
    </citation>
    <scope>NUCLEOTIDE SEQUENCE</scope>
</reference>
<organism evidence="1 2">
    <name type="scientific">Pieris macdunnoughi</name>
    <dbReference type="NCBI Taxonomy" id="345717"/>
    <lineage>
        <taxon>Eukaryota</taxon>
        <taxon>Metazoa</taxon>
        <taxon>Ecdysozoa</taxon>
        <taxon>Arthropoda</taxon>
        <taxon>Hexapoda</taxon>
        <taxon>Insecta</taxon>
        <taxon>Pterygota</taxon>
        <taxon>Neoptera</taxon>
        <taxon>Endopterygota</taxon>
        <taxon>Lepidoptera</taxon>
        <taxon>Glossata</taxon>
        <taxon>Ditrysia</taxon>
        <taxon>Papilionoidea</taxon>
        <taxon>Pieridae</taxon>
        <taxon>Pierinae</taxon>
        <taxon>Pieris</taxon>
    </lineage>
</organism>
<evidence type="ECO:0000313" key="1">
    <source>
        <dbReference type="EMBL" id="CAF4911564.1"/>
    </source>
</evidence>
<name>A0A821VQU7_9NEOP</name>
<accession>A0A821VQU7</accession>
<protein>
    <submittedName>
        <fullName evidence="1">Uncharacterized protein</fullName>
    </submittedName>
</protein>
<proteinExistence type="predicted"/>
<dbReference type="OrthoDB" id="8006889at2759"/>
<comment type="caution">
    <text evidence="1">The sequence shown here is derived from an EMBL/GenBank/DDBJ whole genome shotgun (WGS) entry which is preliminary data.</text>
</comment>
<keyword evidence="2" id="KW-1185">Reference proteome</keyword>